<name>A0A0U2XFD9_9BACL</name>
<evidence type="ECO:0000313" key="1">
    <source>
        <dbReference type="EMBL" id="ALS74752.1"/>
    </source>
</evidence>
<dbReference type="RefSeq" id="WP_058381459.1">
    <property type="nucleotide sequence ID" value="NZ_CP013659.2"/>
</dbReference>
<sequence length="119" mass="14203">MMTPMTRSRLRKETNSLYADMMAFYKRFSKVHEPGPTDLQRMKLNLDRLHPTSTGEQIEAIRFLEFFLAIHLGQIDSVHEAERIQLLVRAKEYTTRDTRQRHALRKWRREVEESSEQAV</sequence>
<dbReference type="STRING" id="200991.AUC31_05735"/>
<protein>
    <submittedName>
        <fullName evidence="1">Uncharacterized protein</fullName>
    </submittedName>
</protein>
<gene>
    <name evidence="1" type="ORF">AUC31_05735</name>
</gene>
<proteinExistence type="predicted"/>
<dbReference type="AlphaFoldDB" id="A0A0U2XFD9"/>
<dbReference type="KEGG" id="prt:AUC31_05735"/>
<dbReference type="Proteomes" id="UP000067683">
    <property type="component" value="Chromosome"/>
</dbReference>
<reference evidence="1" key="1">
    <citation type="submission" date="2016-01" db="EMBL/GenBank/DDBJ databases">
        <title>Complete genome of Planococcus rifietoensis type strain M8.</title>
        <authorList>
            <person name="See-Too W.S."/>
        </authorList>
    </citation>
    <scope>NUCLEOTIDE SEQUENCE [LARGE SCALE GENOMIC DNA]</scope>
    <source>
        <strain evidence="1">M8</strain>
    </source>
</reference>
<dbReference type="OrthoDB" id="2427315at2"/>
<dbReference type="EMBL" id="CP013659">
    <property type="protein sequence ID" value="ALS74752.1"/>
    <property type="molecule type" value="Genomic_DNA"/>
</dbReference>
<accession>A0A0U2XFD9</accession>
<organism evidence="1 2">
    <name type="scientific">Planococcus rifietoensis</name>
    <dbReference type="NCBI Taxonomy" id="200991"/>
    <lineage>
        <taxon>Bacteria</taxon>
        <taxon>Bacillati</taxon>
        <taxon>Bacillota</taxon>
        <taxon>Bacilli</taxon>
        <taxon>Bacillales</taxon>
        <taxon>Caryophanaceae</taxon>
        <taxon>Planococcus</taxon>
    </lineage>
</organism>
<keyword evidence="2" id="KW-1185">Reference proteome</keyword>
<evidence type="ECO:0000313" key="2">
    <source>
        <dbReference type="Proteomes" id="UP000067683"/>
    </source>
</evidence>